<keyword evidence="2" id="KW-1185">Reference proteome</keyword>
<sequence length="84" mass="9488">MESDVGDEREGWKQNNLRRWFPTLDRDTNYIVGGWVSSVGSEVHIFDNSLTLLKPGGGLQCMCCQPYKGTETWTGCVECGQDQR</sequence>
<proteinExistence type="predicted"/>
<comment type="caution">
    <text evidence="1">The sequence shown here is derived from an EMBL/GenBank/DDBJ whole genome shotgun (WGS) entry which is preliminary data.</text>
</comment>
<evidence type="ECO:0000313" key="1">
    <source>
        <dbReference type="EMBL" id="KAK3873306.1"/>
    </source>
</evidence>
<gene>
    <name evidence="1" type="ORF">Pcinc_021676</name>
</gene>
<evidence type="ECO:0000313" key="2">
    <source>
        <dbReference type="Proteomes" id="UP001286313"/>
    </source>
</evidence>
<protein>
    <submittedName>
        <fullName evidence="1">Uncharacterized protein</fullName>
    </submittedName>
</protein>
<organism evidence="1 2">
    <name type="scientific">Petrolisthes cinctipes</name>
    <name type="common">Flat porcelain crab</name>
    <dbReference type="NCBI Taxonomy" id="88211"/>
    <lineage>
        <taxon>Eukaryota</taxon>
        <taxon>Metazoa</taxon>
        <taxon>Ecdysozoa</taxon>
        <taxon>Arthropoda</taxon>
        <taxon>Crustacea</taxon>
        <taxon>Multicrustacea</taxon>
        <taxon>Malacostraca</taxon>
        <taxon>Eumalacostraca</taxon>
        <taxon>Eucarida</taxon>
        <taxon>Decapoda</taxon>
        <taxon>Pleocyemata</taxon>
        <taxon>Anomura</taxon>
        <taxon>Galatheoidea</taxon>
        <taxon>Porcellanidae</taxon>
        <taxon>Petrolisthes</taxon>
    </lineage>
</organism>
<name>A0AAE1KEQ4_PETCI</name>
<dbReference type="EMBL" id="JAWQEG010002235">
    <property type="protein sequence ID" value="KAK3873306.1"/>
    <property type="molecule type" value="Genomic_DNA"/>
</dbReference>
<dbReference type="AlphaFoldDB" id="A0AAE1KEQ4"/>
<dbReference type="Proteomes" id="UP001286313">
    <property type="component" value="Unassembled WGS sequence"/>
</dbReference>
<reference evidence="1" key="1">
    <citation type="submission" date="2023-10" db="EMBL/GenBank/DDBJ databases">
        <title>Genome assemblies of two species of porcelain crab, Petrolisthes cinctipes and Petrolisthes manimaculis (Anomura: Porcellanidae).</title>
        <authorList>
            <person name="Angst P."/>
        </authorList>
    </citation>
    <scope>NUCLEOTIDE SEQUENCE</scope>
    <source>
        <strain evidence="1">PB745_01</strain>
        <tissue evidence="1">Gill</tissue>
    </source>
</reference>
<accession>A0AAE1KEQ4</accession>